<dbReference type="SUPFAM" id="SSF69118">
    <property type="entry name" value="AhpD-like"/>
    <property type="match status" value="1"/>
</dbReference>
<dbReference type="PANTHER" id="PTHR34846:SF10">
    <property type="entry name" value="CYTOPLASMIC PROTEIN"/>
    <property type="match status" value="1"/>
</dbReference>
<name>A0A6J7NZ54_9ZZZZ</name>
<evidence type="ECO:0000313" key="3">
    <source>
        <dbReference type="EMBL" id="CAB4996169.1"/>
    </source>
</evidence>
<dbReference type="Gene3D" id="1.20.1290.10">
    <property type="entry name" value="AhpD-like"/>
    <property type="match status" value="1"/>
</dbReference>
<evidence type="ECO:0000313" key="4">
    <source>
        <dbReference type="EMBL" id="CAB5006173.1"/>
    </source>
</evidence>
<dbReference type="Pfam" id="PF02627">
    <property type="entry name" value="CMD"/>
    <property type="match status" value="1"/>
</dbReference>
<evidence type="ECO:0000313" key="2">
    <source>
        <dbReference type="EMBL" id="CAB4736777.1"/>
    </source>
</evidence>
<dbReference type="GO" id="GO:0051920">
    <property type="term" value="F:peroxiredoxin activity"/>
    <property type="evidence" value="ECO:0007669"/>
    <property type="project" value="InterPro"/>
</dbReference>
<dbReference type="AlphaFoldDB" id="A0A6J7NZ54"/>
<dbReference type="InterPro" id="IPR029032">
    <property type="entry name" value="AhpD-like"/>
</dbReference>
<feature type="domain" description="Carboxymuconolactone decarboxylase-like" evidence="1">
    <location>
        <begin position="40"/>
        <end position="121"/>
    </location>
</feature>
<dbReference type="EMBL" id="CAFBPD010000095">
    <property type="protein sequence ID" value="CAB5006173.1"/>
    <property type="molecule type" value="Genomic_DNA"/>
</dbReference>
<organism evidence="3">
    <name type="scientific">freshwater metagenome</name>
    <dbReference type="NCBI Taxonomy" id="449393"/>
    <lineage>
        <taxon>unclassified sequences</taxon>
        <taxon>metagenomes</taxon>
        <taxon>ecological metagenomes</taxon>
    </lineage>
</organism>
<gene>
    <name evidence="2" type="ORF">UFOPK2810_00078</name>
    <name evidence="3" type="ORF">UFOPK3957_01296</name>
    <name evidence="4" type="ORF">UFOPK4061_00638</name>
</gene>
<dbReference type="EMBL" id="CAEZYZ010000007">
    <property type="protein sequence ID" value="CAB4736777.1"/>
    <property type="molecule type" value="Genomic_DNA"/>
</dbReference>
<accession>A0A6J7NZ54</accession>
<dbReference type="EMBL" id="CAFBOM010000229">
    <property type="protein sequence ID" value="CAB4996169.1"/>
    <property type="molecule type" value="Genomic_DNA"/>
</dbReference>
<reference evidence="3" key="1">
    <citation type="submission" date="2020-05" db="EMBL/GenBank/DDBJ databases">
        <authorList>
            <person name="Chiriac C."/>
            <person name="Salcher M."/>
            <person name="Ghai R."/>
            <person name="Kavagutti S V."/>
        </authorList>
    </citation>
    <scope>NUCLEOTIDE SEQUENCE</scope>
</reference>
<sequence>MARIRRLTVDELDPDMAALIGADDRTPLELAVSSIIGHRPDLAQPLIAYTRSLKHGLLPRRLVELVRLRVAFHNQCRSCMAIRYQDALADGLTEDLICSLEKPAEAEGLTAAEQLALRYADLFATNHLAIDDALYEALGEYFTEGEIVELGLQVALFVGVGRLAATWHIVEDLPAAFQDAEASGLTPWGNESVVVR</sequence>
<dbReference type="InterPro" id="IPR003779">
    <property type="entry name" value="CMD-like"/>
</dbReference>
<evidence type="ECO:0000259" key="1">
    <source>
        <dbReference type="Pfam" id="PF02627"/>
    </source>
</evidence>
<proteinExistence type="predicted"/>
<protein>
    <submittedName>
        <fullName evidence="3">Unannotated protein</fullName>
    </submittedName>
</protein>
<dbReference type="PANTHER" id="PTHR34846">
    <property type="entry name" value="4-CARBOXYMUCONOLACTONE DECARBOXYLASE FAMILY PROTEIN (AFU_ORTHOLOGUE AFUA_6G11590)"/>
    <property type="match status" value="1"/>
</dbReference>